<organism evidence="1">
    <name type="scientific">mine drainage metagenome</name>
    <dbReference type="NCBI Taxonomy" id="410659"/>
    <lineage>
        <taxon>unclassified sequences</taxon>
        <taxon>metagenomes</taxon>
        <taxon>ecological metagenomes</taxon>
    </lineage>
</organism>
<accession>E6PYM7</accession>
<dbReference type="InterPro" id="IPR007263">
    <property type="entry name" value="DCC1-like"/>
</dbReference>
<sequence length="159" mass="17779">MPNAQQFEDWSGTDRLLVVFDGCCPFCHASVGWLLRRDRRDRLRFAASESPHAVALLSSVADRIQDAVPMESGNPGTIIVLAPASKAMPQRVLLRSEAVLACMGELSPPWPQLAALVRLIPRPIRDRAYRAVASLRYRLAPRLDACPLPPPEFRHRFLD</sequence>
<proteinExistence type="predicted"/>
<reference evidence="1" key="1">
    <citation type="submission" date="2009-10" db="EMBL/GenBank/DDBJ databases">
        <title>Diversity of trophic interactions inside an arsenic-rich microbial ecosystem.</title>
        <authorList>
            <person name="Bertin P.N."/>
            <person name="Heinrich-Salmeron A."/>
            <person name="Pelletier E."/>
            <person name="Goulhen-Chollet F."/>
            <person name="Arsene-Ploetze F."/>
            <person name="Gallien S."/>
            <person name="Calteau A."/>
            <person name="Vallenet D."/>
            <person name="Casiot C."/>
            <person name="Chane-Woon-Ming B."/>
            <person name="Giloteaux L."/>
            <person name="Barakat M."/>
            <person name="Bonnefoy V."/>
            <person name="Bruneel O."/>
            <person name="Chandler M."/>
            <person name="Cleiss J."/>
            <person name="Duran R."/>
            <person name="Elbaz-Poulichet F."/>
            <person name="Fonknechten N."/>
            <person name="Lauga B."/>
            <person name="Mornico D."/>
            <person name="Ortet P."/>
            <person name="Schaeffer C."/>
            <person name="Siguier P."/>
            <person name="Alexander Thil Smith A."/>
            <person name="Van Dorsselaer A."/>
            <person name="Weissenbach J."/>
            <person name="Medigue C."/>
            <person name="Le Paslier D."/>
        </authorList>
    </citation>
    <scope>NUCLEOTIDE SEQUENCE</scope>
</reference>
<evidence type="ECO:0000313" key="1">
    <source>
        <dbReference type="EMBL" id="CBI00036.1"/>
    </source>
</evidence>
<dbReference type="GO" id="GO:0015035">
    <property type="term" value="F:protein-disulfide reductase activity"/>
    <property type="evidence" value="ECO:0007669"/>
    <property type="project" value="InterPro"/>
</dbReference>
<comment type="caution">
    <text evidence="1">The sequence shown here is derived from an EMBL/GenBank/DDBJ whole genome shotgun (WGS) entry which is preliminary data.</text>
</comment>
<gene>
    <name evidence="1" type="ORF">CARN3_1016</name>
</gene>
<name>E6PYM7_9ZZZZ</name>
<dbReference type="EMBL" id="CABN01000083">
    <property type="protein sequence ID" value="CBI00036.1"/>
    <property type="molecule type" value="Genomic_DNA"/>
</dbReference>
<protein>
    <recommendedName>
        <fullName evidence="2">Thiol-disulfide oxidoreductase DCC</fullName>
    </recommendedName>
</protein>
<dbReference type="PANTHER" id="PTHR33639">
    <property type="entry name" value="THIOL-DISULFIDE OXIDOREDUCTASE DCC"/>
    <property type="match status" value="1"/>
</dbReference>
<dbReference type="Pfam" id="PF04134">
    <property type="entry name" value="DCC1-like"/>
    <property type="match status" value="1"/>
</dbReference>
<evidence type="ECO:0008006" key="2">
    <source>
        <dbReference type="Google" id="ProtNLM"/>
    </source>
</evidence>
<dbReference type="InterPro" id="IPR052927">
    <property type="entry name" value="DCC_oxidoreductase"/>
</dbReference>
<dbReference type="PANTHER" id="PTHR33639:SF2">
    <property type="entry name" value="DUF393 DOMAIN-CONTAINING PROTEIN"/>
    <property type="match status" value="1"/>
</dbReference>
<dbReference type="AlphaFoldDB" id="E6PYM7"/>